<reference evidence="1 2" key="1">
    <citation type="journal article" date="2019" name="Int. J. Syst. Evol. Microbiol.">
        <title>The Global Catalogue of Microorganisms (GCM) 10K type strain sequencing project: providing services to taxonomists for standard genome sequencing and annotation.</title>
        <authorList>
            <consortium name="The Broad Institute Genomics Platform"/>
            <consortium name="The Broad Institute Genome Sequencing Center for Infectious Disease"/>
            <person name="Wu L."/>
            <person name="Ma J."/>
        </authorList>
    </citation>
    <scope>NUCLEOTIDE SEQUENCE [LARGE SCALE GENOMIC DNA]</scope>
    <source>
        <strain evidence="1 2">JCM 3325</strain>
    </source>
</reference>
<sequence length="262" mass="30493">MIRFREDLGFYSAKLRQFRARRIDPTLTNHPEHLTKLRRDGIAIVKDFIPPDRIAAIVDQISNKTDLLTERTSPGIVKRNARFLLLEPEQALPSTRVFFQNPEIRGLARAYLSKDAVPDRPAVQLKADIGEKAIVDFFHIDEWRYLISVFLLLTDVGPDEAPMVYMKGSHRQRLWRIPKEREFFSYYDRQSDGQYANEESPYCGCLLPTEARRLRERHGYSEILCTGQAGTLIIFDNLGLHRSTELRANKRLILSSYWMLPK</sequence>
<organism evidence="1 2">
    <name type="scientific">Actinomadura vinacea</name>
    <dbReference type="NCBI Taxonomy" id="115336"/>
    <lineage>
        <taxon>Bacteria</taxon>
        <taxon>Bacillati</taxon>
        <taxon>Actinomycetota</taxon>
        <taxon>Actinomycetes</taxon>
        <taxon>Streptosporangiales</taxon>
        <taxon>Thermomonosporaceae</taxon>
        <taxon>Actinomadura</taxon>
    </lineage>
</organism>
<accession>A0ABN3KD24</accession>
<evidence type="ECO:0000313" key="1">
    <source>
        <dbReference type="EMBL" id="GAA2455865.1"/>
    </source>
</evidence>
<gene>
    <name evidence="1" type="ORF">GCM10010191_88930</name>
</gene>
<name>A0ABN3KD24_9ACTN</name>
<proteinExistence type="predicted"/>
<evidence type="ECO:0000313" key="2">
    <source>
        <dbReference type="Proteomes" id="UP001501231"/>
    </source>
</evidence>
<protein>
    <recommendedName>
        <fullName evidence="3">Phytanoyl-CoA dioxygenase</fullName>
    </recommendedName>
</protein>
<dbReference type="Proteomes" id="UP001501231">
    <property type="component" value="Unassembled WGS sequence"/>
</dbReference>
<evidence type="ECO:0008006" key="3">
    <source>
        <dbReference type="Google" id="ProtNLM"/>
    </source>
</evidence>
<dbReference type="PANTHER" id="PTHR20883:SF48">
    <property type="entry name" value="ECTOINE DIOXYGENASE"/>
    <property type="match status" value="1"/>
</dbReference>
<dbReference type="Pfam" id="PF05721">
    <property type="entry name" value="PhyH"/>
    <property type="match status" value="1"/>
</dbReference>
<keyword evidence="2" id="KW-1185">Reference proteome</keyword>
<dbReference type="SUPFAM" id="SSF51197">
    <property type="entry name" value="Clavaminate synthase-like"/>
    <property type="match status" value="1"/>
</dbReference>
<comment type="caution">
    <text evidence="1">The sequence shown here is derived from an EMBL/GenBank/DDBJ whole genome shotgun (WGS) entry which is preliminary data.</text>
</comment>
<dbReference type="RefSeq" id="WP_344597760.1">
    <property type="nucleotide sequence ID" value="NZ_BAAARW010000044.1"/>
</dbReference>
<dbReference type="EMBL" id="BAAARW010000044">
    <property type="protein sequence ID" value="GAA2455865.1"/>
    <property type="molecule type" value="Genomic_DNA"/>
</dbReference>
<dbReference type="InterPro" id="IPR008775">
    <property type="entry name" value="Phytyl_CoA_dOase-like"/>
</dbReference>
<dbReference type="Gene3D" id="2.60.120.620">
    <property type="entry name" value="q2cbj1_9rhob like domain"/>
    <property type="match status" value="1"/>
</dbReference>
<dbReference type="PANTHER" id="PTHR20883">
    <property type="entry name" value="PHYTANOYL-COA DIOXYGENASE DOMAIN CONTAINING 1"/>
    <property type="match status" value="1"/>
</dbReference>